<proteinExistence type="predicted"/>
<dbReference type="RefSeq" id="WP_306729376.1">
    <property type="nucleotide sequence ID" value="NZ_JAVDDT010000012.1"/>
</dbReference>
<evidence type="ECO:0000313" key="2">
    <source>
        <dbReference type="EMBL" id="MDQ2070880.1"/>
    </source>
</evidence>
<comment type="caution">
    <text evidence="2">The sequence shown here is derived from an EMBL/GenBank/DDBJ whole genome shotgun (WGS) entry which is preliminary data.</text>
</comment>
<protein>
    <submittedName>
        <fullName evidence="2">Uncharacterized protein</fullName>
    </submittedName>
</protein>
<accession>A0ABU0WA24</accession>
<dbReference type="EMBL" id="JAVDDT010000012">
    <property type="protein sequence ID" value="MDQ2070880.1"/>
    <property type="molecule type" value="Genomic_DNA"/>
</dbReference>
<feature type="chain" id="PRO_5047296917" evidence="1">
    <location>
        <begin position="29"/>
        <end position="291"/>
    </location>
</feature>
<organism evidence="2 3">
    <name type="scientific">Natronospira bacteriovora</name>
    <dbReference type="NCBI Taxonomy" id="3069753"/>
    <lineage>
        <taxon>Bacteria</taxon>
        <taxon>Pseudomonadati</taxon>
        <taxon>Pseudomonadota</taxon>
        <taxon>Gammaproteobacteria</taxon>
        <taxon>Natronospirales</taxon>
        <taxon>Natronospiraceae</taxon>
        <taxon>Natronospira</taxon>
    </lineage>
</organism>
<feature type="signal peptide" evidence="1">
    <location>
        <begin position="1"/>
        <end position="28"/>
    </location>
</feature>
<gene>
    <name evidence="2" type="ORF">RBH19_13465</name>
</gene>
<name>A0ABU0WA24_9GAMM</name>
<keyword evidence="1" id="KW-0732">Signal</keyword>
<reference evidence="2 3" key="1">
    <citation type="submission" date="2023-08" db="EMBL/GenBank/DDBJ databases">
        <title>Whole-genome sequencing of halo(alkali)philic microorganisms from hypersaline lakes.</title>
        <authorList>
            <person name="Sorokin D.Y."/>
            <person name="Abbas B."/>
            <person name="Merkel A.Y."/>
        </authorList>
    </citation>
    <scope>NUCLEOTIDE SEQUENCE [LARGE SCALE GENOMIC DNA]</scope>
    <source>
        <strain evidence="2 3">AB-CW4</strain>
    </source>
</reference>
<dbReference type="Proteomes" id="UP001239019">
    <property type="component" value="Unassembled WGS sequence"/>
</dbReference>
<sequence length="291" mass="32016">MPVSPPASSPLSRALLTALLGSSLTLSACTALDVLSDPAGTAERAARDAASEAVSEAAREAGREVGRAVGEAIVRHYTPQFMSWYASYLSQLAFHAQGYTVESETRGYQSGEYSEWQVRDAHGDAPMSRMRRAYLGNDANGNERWQVVYHDAAGDDTIIMETVFTPGREQALRIFARFPDDKEVHEIEATDRTFAAPTKLKLSEVEGARESRERISVPAGDFEAHRISVGEEDWQQDWWLNDRVPGGVVRYGWQSRGGDEAPEQAEGIATDAYILELTDFGTGARSRLERG</sequence>
<keyword evidence="3" id="KW-1185">Reference proteome</keyword>
<evidence type="ECO:0000256" key="1">
    <source>
        <dbReference type="SAM" id="SignalP"/>
    </source>
</evidence>
<evidence type="ECO:0000313" key="3">
    <source>
        <dbReference type="Proteomes" id="UP001239019"/>
    </source>
</evidence>